<dbReference type="InterPro" id="IPR041489">
    <property type="entry name" value="PDZ_6"/>
</dbReference>
<dbReference type="InterPro" id="IPR036034">
    <property type="entry name" value="PDZ_sf"/>
</dbReference>
<sequence>MDFFNLLTGTVVPFLAILTVLVFVHEMGHFLLARWNNVKVEVFSVGFGHELWGFNDKRGTRWRLSAVPLGGYVKMFGEADMVTGVDDAEDRPMTDDERKVSFHHKGLGQRTAIVAAGPLANFLFAVLLFWGVNSVFGVPKILSAVGEVMPDTAAEAAGFQAGDVILSVGGQPITLFSELSEIVSVNAHVALDFEVQRADAIVHLLATPRSWKDSEGTSAGATASSSASDEKPRGLLGVRPSAEHVKSERAGLVEGLGLGIEQTYSFSVNILSGLGEMFSGERSAKELGGVLSIAEFSGQAAEAGIISTLSFLAILSINLGLINLFPVPVLDGGHLVFYAAEAVRGKPLSQNIQEYSFRFGMVLVLLLMVFATWNDFGRLFEKFG</sequence>
<name>A0A1E5Q927_9PROT</name>
<evidence type="ECO:0000256" key="5">
    <source>
        <dbReference type="ARBA" id="ARBA00022692"/>
    </source>
</evidence>
<dbReference type="GO" id="GO:0016020">
    <property type="term" value="C:membrane"/>
    <property type="evidence" value="ECO:0007669"/>
    <property type="project" value="UniProtKB-SubCell"/>
</dbReference>
<dbReference type="GO" id="GO:0006508">
    <property type="term" value="P:proteolysis"/>
    <property type="evidence" value="ECO:0007669"/>
    <property type="project" value="UniProtKB-KW"/>
</dbReference>
<dbReference type="SMART" id="SM00228">
    <property type="entry name" value="PDZ"/>
    <property type="match status" value="1"/>
</dbReference>
<keyword evidence="4 14" id="KW-0645">Protease</keyword>
<feature type="region of interest" description="Disordered" evidence="12">
    <location>
        <begin position="211"/>
        <end position="233"/>
    </location>
</feature>
<dbReference type="Gene3D" id="2.30.42.10">
    <property type="match status" value="1"/>
</dbReference>
<evidence type="ECO:0000256" key="2">
    <source>
        <dbReference type="ARBA" id="ARBA00004141"/>
    </source>
</evidence>
<dbReference type="InterPro" id="IPR008915">
    <property type="entry name" value="Peptidase_M50"/>
</dbReference>
<dbReference type="STRING" id="28181.BEN30_06990"/>
<dbReference type="EMBL" id="MCGG01000017">
    <property type="protein sequence ID" value="OEJ68010.1"/>
    <property type="molecule type" value="Genomic_DNA"/>
</dbReference>
<feature type="compositionally biased region" description="Low complexity" evidence="12">
    <location>
        <begin position="216"/>
        <end position="227"/>
    </location>
</feature>
<evidence type="ECO:0000313" key="15">
    <source>
        <dbReference type="Proteomes" id="UP000095347"/>
    </source>
</evidence>
<proteinExistence type="inferred from homology"/>
<dbReference type="OrthoDB" id="9782003at2"/>
<dbReference type="Pfam" id="PF17820">
    <property type="entry name" value="PDZ_6"/>
    <property type="match status" value="1"/>
</dbReference>
<keyword evidence="7 11" id="KW-0862">Zinc</keyword>
<feature type="transmembrane region" description="Helical" evidence="11">
    <location>
        <begin position="355"/>
        <end position="373"/>
    </location>
</feature>
<keyword evidence="11" id="KW-0479">Metal-binding</keyword>
<keyword evidence="15" id="KW-1185">Reference proteome</keyword>
<dbReference type="RefSeq" id="WP_069957338.1">
    <property type="nucleotide sequence ID" value="NZ_MCGG01000017.1"/>
</dbReference>
<comment type="similarity">
    <text evidence="3 11">Belongs to the peptidase M50B family.</text>
</comment>
<dbReference type="CDD" id="cd23081">
    <property type="entry name" value="cpPDZ_EcRseP-like"/>
    <property type="match status" value="1"/>
</dbReference>
<comment type="cofactor">
    <cofactor evidence="1 11">
        <name>Zn(2+)</name>
        <dbReference type="ChEBI" id="CHEBI:29105"/>
    </cofactor>
</comment>
<dbReference type="SUPFAM" id="SSF50156">
    <property type="entry name" value="PDZ domain-like"/>
    <property type="match status" value="1"/>
</dbReference>
<feature type="transmembrane region" description="Helical" evidence="11">
    <location>
        <begin position="6"/>
        <end position="24"/>
    </location>
</feature>
<evidence type="ECO:0000256" key="8">
    <source>
        <dbReference type="ARBA" id="ARBA00022989"/>
    </source>
</evidence>
<evidence type="ECO:0000256" key="1">
    <source>
        <dbReference type="ARBA" id="ARBA00001947"/>
    </source>
</evidence>
<dbReference type="CDD" id="cd06163">
    <property type="entry name" value="S2P-M50_PDZ_RseP-like"/>
    <property type="match status" value="1"/>
</dbReference>
<keyword evidence="9 11" id="KW-0482">Metalloprotease</keyword>
<protein>
    <recommendedName>
        <fullName evidence="11">Zinc metalloprotease</fullName>
        <ecNumber evidence="11">3.4.24.-</ecNumber>
    </recommendedName>
</protein>
<comment type="caution">
    <text evidence="14">The sequence shown here is derived from an EMBL/GenBank/DDBJ whole genome shotgun (WGS) entry which is preliminary data.</text>
</comment>
<dbReference type="InterPro" id="IPR004387">
    <property type="entry name" value="Pept_M50_Zn"/>
</dbReference>
<evidence type="ECO:0000256" key="6">
    <source>
        <dbReference type="ARBA" id="ARBA00022801"/>
    </source>
</evidence>
<evidence type="ECO:0000256" key="12">
    <source>
        <dbReference type="SAM" id="MobiDB-lite"/>
    </source>
</evidence>
<dbReference type="GO" id="GO:0004222">
    <property type="term" value="F:metalloendopeptidase activity"/>
    <property type="evidence" value="ECO:0007669"/>
    <property type="project" value="InterPro"/>
</dbReference>
<evidence type="ECO:0000256" key="9">
    <source>
        <dbReference type="ARBA" id="ARBA00023049"/>
    </source>
</evidence>
<keyword evidence="10 11" id="KW-0472">Membrane</keyword>
<evidence type="ECO:0000256" key="3">
    <source>
        <dbReference type="ARBA" id="ARBA00007931"/>
    </source>
</evidence>
<evidence type="ECO:0000259" key="13">
    <source>
        <dbReference type="SMART" id="SM00228"/>
    </source>
</evidence>
<dbReference type="NCBIfam" id="TIGR00054">
    <property type="entry name" value="RIP metalloprotease RseP"/>
    <property type="match status" value="1"/>
</dbReference>
<dbReference type="Proteomes" id="UP000095347">
    <property type="component" value="Unassembled WGS sequence"/>
</dbReference>
<dbReference type="PANTHER" id="PTHR42837">
    <property type="entry name" value="REGULATOR OF SIGMA-E PROTEASE RSEP"/>
    <property type="match status" value="1"/>
</dbReference>
<accession>A0A1E5Q927</accession>
<dbReference type="PANTHER" id="PTHR42837:SF2">
    <property type="entry name" value="MEMBRANE METALLOPROTEASE ARASP2, CHLOROPLASTIC-RELATED"/>
    <property type="match status" value="1"/>
</dbReference>
<gene>
    <name evidence="14" type="ORF">BEN30_06990</name>
</gene>
<feature type="transmembrane region" description="Helical" evidence="11">
    <location>
        <begin position="112"/>
        <end position="132"/>
    </location>
</feature>
<evidence type="ECO:0000256" key="4">
    <source>
        <dbReference type="ARBA" id="ARBA00022670"/>
    </source>
</evidence>
<dbReference type="AlphaFoldDB" id="A0A1E5Q927"/>
<evidence type="ECO:0000313" key="14">
    <source>
        <dbReference type="EMBL" id="OEJ68010.1"/>
    </source>
</evidence>
<feature type="domain" description="PDZ" evidence="13">
    <location>
        <begin position="128"/>
        <end position="199"/>
    </location>
</feature>
<evidence type="ECO:0000256" key="10">
    <source>
        <dbReference type="ARBA" id="ARBA00023136"/>
    </source>
</evidence>
<evidence type="ECO:0000256" key="11">
    <source>
        <dbReference type="RuleBase" id="RU362031"/>
    </source>
</evidence>
<keyword evidence="6 11" id="KW-0378">Hydrolase</keyword>
<dbReference type="GO" id="GO:0046872">
    <property type="term" value="F:metal ion binding"/>
    <property type="evidence" value="ECO:0007669"/>
    <property type="project" value="UniProtKB-KW"/>
</dbReference>
<organism evidence="14 15">
    <name type="scientific">Magnetovibrio blakemorei</name>
    <dbReference type="NCBI Taxonomy" id="28181"/>
    <lineage>
        <taxon>Bacteria</taxon>
        <taxon>Pseudomonadati</taxon>
        <taxon>Pseudomonadota</taxon>
        <taxon>Alphaproteobacteria</taxon>
        <taxon>Rhodospirillales</taxon>
        <taxon>Magnetovibrionaceae</taxon>
        <taxon>Magnetovibrio</taxon>
    </lineage>
</organism>
<dbReference type="InterPro" id="IPR001478">
    <property type="entry name" value="PDZ"/>
</dbReference>
<dbReference type="Pfam" id="PF02163">
    <property type="entry name" value="Peptidase_M50"/>
    <property type="match status" value="1"/>
</dbReference>
<keyword evidence="5 11" id="KW-0812">Transmembrane</keyword>
<evidence type="ECO:0000256" key="7">
    <source>
        <dbReference type="ARBA" id="ARBA00022833"/>
    </source>
</evidence>
<keyword evidence="8 11" id="KW-1133">Transmembrane helix</keyword>
<reference evidence="15" key="1">
    <citation type="submission" date="2016-07" db="EMBL/GenBank/DDBJ databases">
        <authorList>
            <person name="Florea S."/>
            <person name="Webb J.S."/>
            <person name="Jaromczyk J."/>
            <person name="Schardl C.L."/>
        </authorList>
    </citation>
    <scope>NUCLEOTIDE SEQUENCE [LARGE SCALE GENOMIC DNA]</scope>
    <source>
        <strain evidence="15">MV-1</strain>
    </source>
</reference>
<dbReference type="EC" id="3.4.24.-" evidence="11"/>
<comment type="subcellular location">
    <subcellularLocation>
        <location evidence="2">Membrane</location>
        <topology evidence="2">Multi-pass membrane protein</topology>
    </subcellularLocation>
</comment>